<proteinExistence type="predicted"/>
<protein>
    <submittedName>
        <fullName evidence="1">Uncharacterized protein</fullName>
    </submittedName>
</protein>
<accession>A0ABQ4NXG0</accession>
<comment type="caution">
    <text evidence="1">The sequence shown here is derived from an EMBL/GenBank/DDBJ whole genome shotgun (WGS) entry which is preliminary data.</text>
</comment>
<dbReference type="EMBL" id="BPEU01000008">
    <property type="protein sequence ID" value="GIU39173.1"/>
    <property type="molecule type" value="Genomic_DNA"/>
</dbReference>
<keyword evidence="2" id="KW-1185">Reference proteome</keyword>
<dbReference type="Proteomes" id="UP000773469">
    <property type="component" value="Unassembled WGS sequence"/>
</dbReference>
<evidence type="ECO:0000313" key="1">
    <source>
        <dbReference type="EMBL" id="GIU39173.1"/>
    </source>
</evidence>
<evidence type="ECO:0000313" key="2">
    <source>
        <dbReference type="Proteomes" id="UP000773469"/>
    </source>
</evidence>
<gene>
    <name evidence="1" type="ORF">TUM3794_13270</name>
</gene>
<reference evidence="1 2" key="1">
    <citation type="submission" date="2021-05" db="EMBL/GenBank/DDBJ databases">
        <title>Molecular characterization for Shewanella algae harboring chromosomal blaOXA-55-like strains isolated from clinical and environment sample.</title>
        <authorList>
            <person name="Ohama Y."/>
            <person name="Aoki K."/>
            <person name="Harada S."/>
            <person name="Moriya K."/>
            <person name="Ishii Y."/>
            <person name="Tateda K."/>
        </authorList>
    </citation>
    <scope>NUCLEOTIDE SEQUENCE [LARGE SCALE GENOMIC DNA]</scope>
    <source>
        <strain evidence="1 2">MBTL60-118</strain>
    </source>
</reference>
<organism evidence="1 2">
    <name type="scientific">Shewanella colwelliana</name>
    <name type="common">Alteromonas colwelliana</name>
    <dbReference type="NCBI Taxonomy" id="23"/>
    <lineage>
        <taxon>Bacteria</taxon>
        <taxon>Pseudomonadati</taxon>
        <taxon>Pseudomonadota</taxon>
        <taxon>Gammaproteobacteria</taxon>
        <taxon>Alteromonadales</taxon>
        <taxon>Shewanellaceae</taxon>
        <taxon>Shewanella</taxon>
    </lineage>
</organism>
<name>A0ABQ4NXG0_SHECO</name>
<sequence>MPTLAISSILVKIQFVQIKKGVFHVEHPFFDLENQHFELFLNFYEIKIYHYSQADFKIKI</sequence>